<sequence length="174" mass="19164">MGSNDAEITVSNYTGQGGHITLRAAIEETLGDNAISGSLFSRIRGMLEVTPRDLNVTKTLASSNGIPYTARRKVCLFTKAPGGWRSENLDFYIIEAQEKNIIGRYDIVLGKASADKLCLNDTSKHVAPTYLDKGNDPKKFDKESEEKGKAGREKALQAEAESERIKKERNANQK</sequence>
<name>A0A1L9P2X6_ASPVE</name>
<proteinExistence type="predicted"/>
<dbReference type="OrthoDB" id="4485699at2759"/>
<accession>A0A1L9P2X6</accession>
<evidence type="ECO:0000313" key="3">
    <source>
        <dbReference type="Proteomes" id="UP000184073"/>
    </source>
</evidence>
<feature type="compositionally biased region" description="Basic and acidic residues" evidence="1">
    <location>
        <begin position="133"/>
        <end position="174"/>
    </location>
</feature>
<organism evidence="2 3">
    <name type="scientific">Aspergillus versicolor CBS 583.65</name>
    <dbReference type="NCBI Taxonomy" id="1036611"/>
    <lineage>
        <taxon>Eukaryota</taxon>
        <taxon>Fungi</taxon>
        <taxon>Dikarya</taxon>
        <taxon>Ascomycota</taxon>
        <taxon>Pezizomycotina</taxon>
        <taxon>Eurotiomycetes</taxon>
        <taxon>Eurotiomycetidae</taxon>
        <taxon>Eurotiales</taxon>
        <taxon>Aspergillaceae</taxon>
        <taxon>Aspergillus</taxon>
        <taxon>Aspergillus subgen. Nidulantes</taxon>
    </lineage>
</organism>
<evidence type="ECO:0000256" key="1">
    <source>
        <dbReference type="SAM" id="MobiDB-lite"/>
    </source>
</evidence>
<evidence type="ECO:0000313" key="2">
    <source>
        <dbReference type="EMBL" id="OJI95875.1"/>
    </source>
</evidence>
<reference evidence="3" key="1">
    <citation type="journal article" date="2017" name="Genome Biol.">
        <title>Comparative genomics reveals high biological diversity and specific adaptations in the industrially and medically important fungal genus Aspergillus.</title>
        <authorList>
            <person name="de Vries R.P."/>
            <person name="Riley R."/>
            <person name="Wiebenga A."/>
            <person name="Aguilar-Osorio G."/>
            <person name="Amillis S."/>
            <person name="Uchima C.A."/>
            <person name="Anderluh G."/>
            <person name="Asadollahi M."/>
            <person name="Askin M."/>
            <person name="Barry K."/>
            <person name="Battaglia E."/>
            <person name="Bayram O."/>
            <person name="Benocci T."/>
            <person name="Braus-Stromeyer S.A."/>
            <person name="Caldana C."/>
            <person name="Canovas D."/>
            <person name="Cerqueira G.C."/>
            <person name="Chen F."/>
            <person name="Chen W."/>
            <person name="Choi C."/>
            <person name="Clum A."/>
            <person name="Dos Santos R.A."/>
            <person name="Damasio A.R."/>
            <person name="Diallinas G."/>
            <person name="Emri T."/>
            <person name="Fekete E."/>
            <person name="Flipphi M."/>
            <person name="Freyberg S."/>
            <person name="Gallo A."/>
            <person name="Gournas C."/>
            <person name="Habgood R."/>
            <person name="Hainaut M."/>
            <person name="Harispe M.L."/>
            <person name="Henrissat B."/>
            <person name="Hilden K.S."/>
            <person name="Hope R."/>
            <person name="Hossain A."/>
            <person name="Karabika E."/>
            <person name="Karaffa L."/>
            <person name="Karanyi Z."/>
            <person name="Krasevec N."/>
            <person name="Kuo A."/>
            <person name="Kusch H."/>
            <person name="LaButti K."/>
            <person name="Lagendijk E.L."/>
            <person name="Lapidus A."/>
            <person name="Levasseur A."/>
            <person name="Lindquist E."/>
            <person name="Lipzen A."/>
            <person name="Logrieco A.F."/>
            <person name="MacCabe A."/>
            <person name="Maekelae M.R."/>
            <person name="Malavazi I."/>
            <person name="Melin P."/>
            <person name="Meyer V."/>
            <person name="Mielnichuk N."/>
            <person name="Miskei M."/>
            <person name="Molnar A.P."/>
            <person name="Mule G."/>
            <person name="Ngan C.Y."/>
            <person name="Orejas M."/>
            <person name="Orosz E."/>
            <person name="Ouedraogo J.P."/>
            <person name="Overkamp K.M."/>
            <person name="Park H.-S."/>
            <person name="Perrone G."/>
            <person name="Piumi F."/>
            <person name="Punt P.J."/>
            <person name="Ram A.F."/>
            <person name="Ramon A."/>
            <person name="Rauscher S."/>
            <person name="Record E."/>
            <person name="Riano-Pachon D.M."/>
            <person name="Robert V."/>
            <person name="Roehrig J."/>
            <person name="Ruller R."/>
            <person name="Salamov A."/>
            <person name="Salih N.S."/>
            <person name="Samson R.A."/>
            <person name="Sandor E."/>
            <person name="Sanguinetti M."/>
            <person name="Schuetze T."/>
            <person name="Sepcic K."/>
            <person name="Shelest E."/>
            <person name="Sherlock G."/>
            <person name="Sophianopoulou V."/>
            <person name="Squina F.M."/>
            <person name="Sun H."/>
            <person name="Susca A."/>
            <person name="Todd R.B."/>
            <person name="Tsang A."/>
            <person name="Unkles S.E."/>
            <person name="van de Wiele N."/>
            <person name="van Rossen-Uffink D."/>
            <person name="Oliveira J.V."/>
            <person name="Vesth T.C."/>
            <person name="Visser J."/>
            <person name="Yu J.-H."/>
            <person name="Zhou M."/>
            <person name="Andersen M.R."/>
            <person name="Archer D.B."/>
            <person name="Baker S.E."/>
            <person name="Benoit I."/>
            <person name="Brakhage A.A."/>
            <person name="Braus G.H."/>
            <person name="Fischer R."/>
            <person name="Frisvad J.C."/>
            <person name="Goldman G.H."/>
            <person name="Houbraken J."/>
            <person name="Oakley B."/>
            <person name="Pocsi I."/>
            <person name="Scazzocchio C."/>
            <person name="Seiboth B."/>
            <person name="vanKuyk P.A."/>
            <person name="Wortman J."/>
            <person name="Dyer P.S."/>
            <person name="Grigoriev I.V."/>
        </authorList>
    </citation>
    <scope>NUCLEOTIDE SEQUENCE [LARGE SCALE GENOMIC DNA]</scope>
    <source>
        <strain evidence="3">CBS 583.65</strain>
    </source>
</reference>
<gene>
    <name evidence="2" type="ORF">ASPVEDRAFT_66847</name>
</gene>
<dbReference type="VEuPathDB" id="FungiDB:ASPVEDRAFT_66847"/>
<dbReference type="Proteomes" id="UP000184073">
    <property type="component" value="Unassembled WGS sequence"/>
</dbReference>
<dbReference type="GeneID" id="63731424"/>
<feature type="region of interest" description="Disordered" evidence="1">
    <location>
        <begin position="129"/>
        <end position="174"/>
    </location>
</feature>
<dbReference type="AlphaFoldDB" id="A0A1L9P2X6"/>
<dbReference type="EMBL" id="KV878125">
    <property type="protein sequence ID" value="OJI95875.1"/>
    <property type="molecule type" value="Genomic_DNA"/>
</dbReference>
<protein>
    <submittedName>
        <fullName evidence="2">Uncharacterized protein</fullName>
    </submittedName>
</protein>
<dbReference type="RefSeq" id="XP_040661638.1">
    <property type="nucleotide sequence ID" value="XM_040815913.1"/>
</dbReference>
<keyword evidence="3" id="KW-1185">Reference proteome</keyword>